<comment type="caution">
    <text evidence="1">The sequence shown here is derived from an EMBL/GenBank/DDBJ whole genome shotgun (WGS) entry which is preliminary data.</text>
</comment>
<gene>
    <name evidence="1" type="ORF">GCM10011578_051240</name>
</gene>
<protein>
    <submittedName>
        <fullName evidence="1">Uncharacterized protein</fullName>
    </submittedName>
</protein>
<proteinExistence type="predicted"/>
<sequence>MTAGGDLIVHRVGPARLHTDTDLSRAGFGDRKVGRAEGVRFAGAVQDQGRHGERLSPAAVSR</sequence>
<evidence type="ECO:0000313" key="2">
    <source>
        <dbReference type="Proteomes" id="UP000653411"/>
    </source>
</evidence>
<organism evidence="1 2">
    <name type="scientific">Streptomyces fuscichromogenes</name>
    <dbReference type="NCBI Taxonomy" id="1324013"/>
    <lineage>
        <taxon>Bacteria</taxon>
        <taxon>Bacillati</taxon>
        <taxon>Actinomycetota</taxon>
        <taxon>Actinomycetes</taxon>
        <taxon>Kitasatosporales</taxon>
        <taxon>Streptomycetaceae</taxon>
        <taxon>Streptomyces</taxon>
    </lineage>
</organism>
<dbReference type="EMBL" id="BMML01000011">
    <property type="protein sequence ID" value="GGN20572.1"/>
    <property type="molecule type" value="Genomic_DNA"/>
</dbReference>
<name>A0A917XGT8_9ACTN</name>
<evidence type="ECO:0000313" key="1">
    <source>
        <dbReference type="EMBL" id="GGN20572.1"/>
    </source>
</evidence>
<dbReference type="AlphaFoldDB" id="A0A917XGT8"/>
<reference evidence="1" key="2">
    <citation type="submission" date="2020-09" db="EMBL/GenBank/DDBJ databases">
        <authorList>
            <person name="Sun Q."/>
            <person name="Zhou Y."/>
        </authorList>
    </citation>
    <scope>NUCLEOTIDE SEQUENCE</scope>
    <source>
        <strain evidence="1">CGMCC 4.7110</strain>
    </source>
</reference>
<accession>A0A917XGT8</accession>
<reference evidence="1" key="1">
    <citation type="journal article" date="2014" name="Int. J. Syst. Evol. Microbiol.">
        <title>Complete genome sequence of Corynebacterium casei LMG S-19264T (=DSM 44701T), isolated from a smear-ripened cheese.</title>
        <authorList>
            <consortium name="US DOE Joint Genome Institute (JGI-PGF)"/>
            <person name="Walter F."/>
            <person name="Albersmeier A."/>
            <person name="Kalinowski J."/>
            <person name="Ruckert C."/>
        </authorList>
    </citation>
    <scope>NUCLEOTIDE SEQUENCE</scope>
    <source>
        <strain evidence="1">CGMCC 4.7110</strain>
    </source>
</reference>
<dbReference type="Proteomes" id="UP000653411">
    <property type="component" value="Unassembled WGS sequence"/>
</dbReference>
<keyword evidence="2" id="KW-1185">Reference proteome</keyword>